<gene>
    <name evidence="1" type="ORF">TSAR_001372</name>
</gene>
<keyword evidence="2" id="KW-1185">Reference proteome</keyword>
<dbReference type="Proteomes" id="UP000215335">
    <property type="component" value="Unassembled WGS sequence"/>
</dbReference>
<sequence length="81" mass="9404">MTVQFCYWGFFAVAEHEYRDVNALLSTWCPEWTVSRCLLTKLITRELSRSQNTNIVTATLPEVPGAQGEQYHDVSWSFMKN</sequence>
<evidence type="ECO:0000313" key="1">
    <source>
        <dbReference type="EMBL" id="OXU23741.1"/>
    </source>
</evidence>
<proteinExistence type="predicted"/>
<dbReference type="EMBL" id="NNAY01001513">
    <property type="protein sequence ID" value="OXU23741.1"/>
    <property type="molecule type" value="Genomic_DNA"/>
</dbReference>
<reference evidence="1 2" key="1">
    <citation type="journal article" date="2017" name="Curr. Biol.">
        <title>The Evolution of Venom by Co-option of Single-Copy Genes.</title>
        <authorList>
            <person name="Martinson E.O."/>
            <person name="Mrinalini"/>
            <person name="Kelkar Y.D."/>
            <person name="Chang C.H."/>
            <person name="Werren J.H."/>
        </authorList>
    </citation>
    <scope>NUCLEOTIDE SEQUENCE [LARGE SCALE GENOMIC DNA]</scope>
    <source>
        <strain evidence="1 2">Alberta</strain>
        <tissue evidence="1">Whole body</tissue>
    </source>
</reference>
<organism evidence="1 2">
    <name type="scientific">Trichomalopsis sarcophagae</name>
    <dbReference type="NCBI Taxonomy" id="543379"/>
    <lineage>
        <taxon>Eukaryota</taxon>
        <taxon>Metazoa</taxon>
        <taxon>Ecdysozoa</taxon>
        <taxon>Arthropoda</taxon>
        <taxon>Hexapoda</taxon>
        <taxon>Insecta</taxon>
        <taxon>Pterygota</taxon>
        <taxon>Neoptera</taxon>
        <taxon>Endopterygota</taxon>
        <taxon>Hymenoptera</taxon>
        <taxon>Apocrita</taxon>
        <taxon>Proctotrupomorpha</taxon>
        <taxon>Chalcidoidea</taxon>
        <taxon>Pteromalidae</taxon>
        <taxon>Pteromalinae</taxon>
        <taxon>Trichomalopsis</taxon>
    </lineage>
</organism>
<dbReference type="AlphaFoldDB" id="A0A232EZC7"/>
<name>A0A232EZC7_9HYME</name>
<evidence type="ECO:0000313" key="2">
    <source>
        <dbReference type="Proteomes" id="UP000215335"/>
    </source>
</evidence>
<accession>A0A232EZC7</accession>
<comment type="caution">
    <text evidence="1">The sequence shown here is derived from an EMBL/GenBank/DDBJ whole genome shotgun (WGS) entry which is preliminary data.</text>
</comment>
<protein>
    <submittedName>
        <fullName evidence="1">Uncharacterized protein</fullName>
    </submittedName>
</protein>